<gene>
    <name evidence="1" type="ORF">OIU79_018313</name>
</gene>
<sequence>MFLGIMEEKNVVDMNDLHKELSLKPQYYSTANNQVADTVEKERACNGVINCRMEWRLFVHRNQIQLKVSSILPQVVSSQGHQKGNGRKAVASSHGLLSPITSAVTVNPLSIAQFNSRW</sequence>
<reference evidence="1" key="1">
    <citation type="submission" date="2022-11" db="EMBL/GenBank/DDBJ databases">
        <authorList>
            <person name="Hyden B.L."/>
            <person name="Feng K."/>
            <person name="Yates T."/>
            <person name="Jawdy S."/>
            <person name="Smart L.B."/>
            <person name="Muchero W."/>
        </authorList>
    </citation>
    <scope>NUCLEOTIDE SEQUENCE</scope>
    <source>
        <tissue evidence="1">Shoot tip</tissue>
    </source>
</reference>
<dbReference type="Proteomes" id="UP001151532">
    <property type="component" value="Chromosome 5"/>
</dbReference>
<proteinExistence type="predicted"/>
<dbReference type="AlphaFoldDB" id="A0A9Q0WXY4"/>
<organism evidence="1 2">
    <name type="scientific">Salix purpurea</name>
    <name type="common">Purple osier willow</name>
    <dbReference type="NCBI Taxonomy" id="77065"/>
    <lineage>
        <taxon>Eukaryota</taxon>
        <taxon>Viridiplantae</taxon>
        <taxon>Streptophyta</taxon>
        <taxon>Embryophyta</taxon>
        <taxon>Tracheophyta</taxon>
        <taxon>Spermatophyta</taxon>
        <taxon>Magnoliopsida</taxon>
        <taxon>eudicotyledons</taxon>
        <taxon>Gunneridae</taxon>
        <taxon>Pentapetalae</taxon>
        <taxon>rosids</taxon>
        <taxon>fabids</taxon>
        <taxon>Malpighiales</taxon>
        <taxon>Salicaceae</taxon>
        <taxon>Saliceae</taxon>
        <taxon>Salix</taxon>
    </lineage>
</organism>
<reference evidence="1" key="2">
    <citation type="journal article" date="2023" name="Int. J. Mol. Sci.">
        <title>De Novo Assembly and Annotation of 11 Diverse Shrub Willow (Salix) Genomes Reveals Novel Gene Organization in Sex-Linked Regions.</title>
        <authorList>
            <person name="Hyden B."/>
            <person name="Feng K."/>
            <person name="Yates T.B."/>
            <person name="Jawdy S."/>
            <person name="Cereghino C."/>
            <person name="Smart L.B."/>
            <person name="Muchero W."/>
        </authorList>
    </citation>
    <scope>NUCLEOTIDE SEQUENCE</scope>
    <source>
        <tissue evidence="1">Shoot tip</tissue>
    </source>
</reference>
<dbReference type="EMBL" id="JAPFFK010000002">
    <property type="protein sequence ID" value="KAJ6775104.1"/>
    <property type="molecule type" value="Genomic_DNA"/>
</dbReference>
<protein>
    <submittedName>
        <fullName evidence="1">Uncharacterized protein</fullName>
    </submittedName>
</protein>
<evidence type="ECO:0000313" key="1">
    <source>
        <dbReference type="EMBL" id="KAJ6775104.1"/>
    </source>
</evidence>
<name>A0A9Q0WXY4_SALPP</name>
<evidence type="ECO:0000313" key="2">
    <source>
        <dbReference type="Proteomes" id="UP001151532"/>
    </source>
</evidence>
<comment type="caution">
    <text evidence="1">The sequence shown here is derived from an EMBL/GenBank/DDBJ whole genome shotgun (WGS) entry which is preliminary data.</text>
</comment>
<accession>A0A9Q0WXY4</accession>
<keyword evidence="2" id="KW-1185">Reference proteome</keyword>